<dbReference type="EMBL" id="QUNI01000029">
    <property type="protein sequence ID" value="REG88760.1"/>
    <property type="molecule type" value="Genomic_DNA"/>
</dbReference>
<protein>
    <submittedName>
        <fullName evidence="2">Uncharacterized protein</fullName>
    </submittedName>
</protein>
<keyword evidence="1" id="KW-0812">Transmembrane</keyword>
<proteinExistence type="predicted"/>
<accession>A0A3E0DY03</accession>
<sequence>MKTKNIYDIIAIISTIGILCWMVTDYFGGMVIYLFSYGVIIFPVIILYIVSFFDTLISTAKRGITQNKTKVIFHGLVLVAIFLTNMFQSDIFKSKRVLTATLKDDQFHYTLIFRKDGNCENEVSGIFGFQEIYHGKYKFYGDTIIFAKKPYDNDFIPDTLLIDRKAKAIFIEKDKTGKFTTTKEWLNHFEIE</sequence>
<gene>
    <name evidence="2" type="ORF">C8P67_1298</name>
</gene>
<feature type="transmembrane region" description="Helical" evidence="1">
    <location>
        <begin position="7"/>
        <end position="24"/>
    </location>
</feature>
<evidence type="ECO:0000313" key="2">
    <source>
        <dbReference type="EMBL" id="REG88760.1"/>
    </source>
</evidence>
<dbReference type="RefSeq" id="WP_211319949.1">
    <property type="nucleotide sequence ID" value="NZ_QUNI01000029.1"/>
</dbReference>
<feature type="transmembrane region" description="Helical" evidence="1">
    <location>
        <begin position="30"/>
        <end position="50"/>
    </location>
</feature>
<organism evidence="2 3">
    <name type="scientific">Flavobacterium aquicola</name>
    <dbReference type="NCBI Taxonomy" id="1682742"/>
    <lineage>
        <taxon>Bacteria</taxon>
        <taxon>Pseudomonadati</taxon>
        <taxon>Bacteroidota</taxon>
        <taxon>Flavobacteriia</taxon>
        <taxon>Flavobacteriales</taxon>
        <taxon>Flavobacteriaceae</taxon>
        <taxon>Flavobacterium</taxon>
    </lineage>
</organism>
<reference evidence="2 3" key="1">
    <citation type="submission" date="2018-08" db="EMBL/GenBank/DDBJ databases">
        <title>Genomic Encyclopedia of Archaeal and Bacterial Type Strains, Phase II (KMG-II): from individual species to whole genera.</title>
        <authorList>
            <person name="Goeker M."/>
        </authorList>
    </citation>
    <scope>NUCLEOTIDE SEQUENCE [LARGE SCALE GENOMIC DNA]</scope>
    <source>
        <strain evidence="2 3">DSM 100880</strain>
    </source>
</reference>
<name>A0A3E0DY03_9FLAO</name>
<keyword evidence="3" id="KW-1185">Reference proteome</keyword>
<keyword evidence="1" id="KW-0472">Membrane</keyword>
<dbReference type="Proteomes" id="UP000257136">
    <property type="component" value="Unassembled WGS sequence"/>
</dbReference>
<feature type="transmembrane region" description="Helical" evidence="1">
    <location>
        <begin position="71"/>
        <end position="87"/>
    </location>
</feature>
<keyword evidence="1" id="KW-1133">Transmembrane helix</keyword>
<dbReference type="AlphaFoldDB" id="A0A3E0DY03"/>
<evidence type="ECO:0000313" key="3">
    <source>
        <dbReference type="Proteomes" id="UP000257136"/>
    </source>
</evidence>
<evidence type="ECO:0000256" key="1">
    <source>
        <dbReference type="SAM" id="Phobius"/>
    </source>
</evidence>
<comment type="caution">
    <text evidence="2">The sequence shown here is derived from an EMBL/GenBank/DDBJ whole genome shotgun (WGS) entry which is preliminary data.</text>
</comment>